<reference evidence="16 17" key="1">
    <citation type="submission" date="2020-08" db="EMBL/GenBank/DDBJ databases">
        <title>Bridging the membrane lipid divide: bacteria of the FCB group superphylum have the potential to synthesize archaeal ether lipids.</title>
        <authorList>
            <person name="Villanueva L."/>
            <person name="Von Meijenfeldt F.A.B."/>
            <person name="Westbye A.B."/>
            <person name="Yadav S."/>
            <person name="Hopmans E.C."/>
            <person name="Dutilh B.E."/>
            <person name="Sinninghe Damste J.S."/>
        </authorList>
    </citation>
    <scope>NUCLEOTIDE SEQUENCE [LARGE SCALE GENOMIC DNA]</scope>
    <source>
        <strain evidence="16">NIOZ-UU17</strain>
    </source>
</reference>
<dbReference type="Gene3D" id="1.20.120.1380">
    <property type="entry name" value="Flagellar FlhF biosynthesis protein, N domain"/>
    <property type="match status" value="1"/>
</dbReference>
<evidence type="ECO:0000313" key="16">
    <source>
        <dbReference type="EMBL" id="MBC8432059.1"/>
    </source>
</evidence>
<evidence type="ECO:0000313" key="17">
    <source>
        <dbReference type="Proteomes" id="UP000605201"/>
    </source>
</evidence>
<protein>
    <recommendedName>
        <fullName evidence="3">Flagellar biosynthesis protein FlhF</fullName>
    </recommendedName>
    <alternativeName>
        <fullName evidence="13">Flagella-associated GTP-binding protein</fullName>
    </alternativeName>
</protein>
<evidence type="ECO:0000256" key="6">
    <source>
        <dbReference type="ARBA" id="ARBA00022741"/>
    </source>
</evidence>
<evidence type="ECO:0000256" key="9">
    <source>
        <dbReference type="ARBA" id="ARBA00023134"/>
    </source>
</evidence>
<dbReference type="SMART" id="SM00382">
    <property type="entry name" value="AAA"/>
    <property type="match status" value="1"/>
</dbReference>
<dbReference type="GO" id="GO:0006614">
    <property type="term" value="P:SRP-dependent cotranslational protein targeting to membrane"/>
    <property type="evidence" value="ECO:0007669"/>
    <property type="project" value="InterPro"/>
</dbReference>
<dbReference type="GO" id="GO:0015031">
    <property type="term" value="P:protein transport"/>
    <property type="evidence" value="ECO:0007669"/>
    <property type="project" value="UniProtKB-KW"/>
</dbReference>
<dbReference type="SUPFAM" id="SSF52540">
    <property type="entry name" value="P-loop containing nucleoside triphosphate hydrolases"/>
    <property type="match status" value="1"/>
</dbReference>
<dbReference type="PANTHER" id="PTHR43134">
    <property type="entry name" value="SIGNAL RECOGNITION PARTICLE RECEPTOR SUBUNIT ALPHA"/>
    <property type="match status" value="1"/>
</dbReference>
<evidence type="ECO:0000256" key="2">
    <source>
        <dbReference type="ARBA" id="ARBA00008531"/>
    </source>
</evidence>
<gene>
    <name evidence="16" type="ORF">H8D96_09075</name>
</gene>
<dbReference type="GO" id="GO:0005886">
    <property type="term" value="C:plasma membrane"/>
    <property type="evidence" value="ECO:0007669"/>
    <property type="project" value="UniProtKB-SubCell"/>
</dbReference>
<dbReference type="GO" id="GO:0044781">
    <property type="term" value="P:bacterial-type flagellum organization"/>
    <property type="evidence" value="ECO:0007669"/>
    <property type="project" value="UniProtKB-KW"/>
</dbReference>
<comment type="subcellular location">
    <subcellularLocation>
        <location evidence="1">Cell membrane</location>
        <topology evidence="1">Peripheral membrane protein</topology>
        <orientation evidence="1">Cytoplasmic side</orientation>
    </subcellularLocation>
</comment>
<proteinExistence type="inferred from homology"/>
<evidence type="ECO:0000256" key="12">
    <source>
        <dbReference type="ARBA" id="ARBA00025337"/>
    </source>
</evidence>
<sequence>MQVKKFRAKTIRDATAKVKKALGSSAMIISTNKLTQSGAGNLFEITAVPAGGDSFNENSDPFGQVKSELMSIKEMICLLNQSGGVLEKLITNPALLNLYAKLITNGVSDYNARLFLERAGAFNGHTGRVDDIKQRAVNEIAKVIKTKDPFDVTDKKQKIAAFIGTTGVGKTTTIAKLAAQLMFKAHKKVGLISIDTYRIGAMEQLRTYANILGVPCLQAFKKKDLFFALKKLKDRDVVLIDTAGQSQYDRARIEELTKMMPDDLAIDSHLLLSVATTESEMNKTAVNFSPLKFKSYIFTKVDEAERIGSTINQIIKFNLPVSYITTGQNVPDDIEQADRGRIVKLLLEKQ</sequence>
<name>A0A8J6NSF1_9BACT</name>
<keyword evidence="4" id="KW-0813">Transport</keyword>
<evidence type="ECO:0000259" key="14">
    <source>
        <dbReference type="SMART" id="SM00382"/>
    </source>
</evidence>
<dbReference type="GO" id="GO:0003924">
    <property type="term" value="F:GTPase activity"/>
    <property type="evidence" value="ECO:0007669"/>
    <property type="project" value="InterPro"/>
</dbReference>
<comment type="similarity">
    <text evidence="2">Belongs to the GTP-binding SRP family.</text>
</comment>
<accession>A0A8J6NSF1</accession>
<feature type="domain" description="AAA+ ATPase" evidence="14">
    <location>
        <begin position="156"/>
        <end position="347"/>
    </location>
</feature>
<dbReference type="GO" id="GO:0005047">
    <property type="term" value="F:signal recognition particle binding"/>
    <property type="evidence" value="ECO:0007669"/>
    <property type="project" value="TreeGrafter"/>
</dbReference>
<evidence type="ECO:0000256" key="11">
    <source>
        <dbReference type="ARBA" id="ARBA00023225"/>
    </source>
</evidence>
<keyword evidence="10" id="KW-0472">Membrane</keyword>
<keyword evidence="6" id="KW-0547">Nucleotide-binding</keyword>
<evidence type="ECO:0000256" key="1">
    <source>
        <dbReference type="ARBA" id="ARBA00004413"/>
    </source>
</evidence>
<dbReference type="Gene3D" id="3.40.50.300">
    <property type="entry name" value="P-loop containing nucleotide triphosphate hydrolases"/>
    <property type="match status" value="1"/>
</dbReference>
<evidence type="ECO:0000256" key="7">
    <source>
        <dbReference type="ARBA" id="ARBA00022795"/>
    </source>
</evidence>
<keyword evidence="5" id="KW-1003">Cell membrane</keyword>
<evidence type="ECO:0000256" key="5">
    <source>
        <dbReference type="ARBA" id="ARBA00022475"/>
    </source>
</evidence>
<dbReference type="InterPro" id="IPR047040">
    <property type="entry name" value="FlhF__GTPase_dom"/>
</dbReference>
<evidence type="ECO:0000259" key="15">
    <source>
        <dbReference type="SMART" id="SM00962"/>
    </source>
</evidence>
<dbReference type="PANTHER" id="PTHR43134:SF3">
    <property type="entry name" value="FLAGELLAR BIOSYNTHESIS PROTEIN FLHF"/>
    <property type="match status" value="1"/>
</dbReference>
<dbReference type="EMBL" id="JACNIG010000201">
    <property type="protein sequence ID" value="MBC8432059.1"/>
    <property type="molecule type" value="Genomic_DNA"/>
</dbReference>
<organism evidence="16 17">
    <name type="scientific">Candidatus Desulfatibia vada</name>
    <dbReference type="NCBI Taxonomy" id="2841696"/>
    <lineage>
        <taxon>Bacteria</taxon>
        <taxon>Pseudomonadati</taxon>
        <taxon>Thermodesulfobacteriota</taxon>
        <taxon>Desulfobacteria</taxon>
        <taxon>Desulfobacterales</taxon>
        <taxon>Desulfobacterales incertae sedis</taxon>
        <taxon>Candidatus Desulfatibia</taxon>
    </lineage>
</organism>
<evidence type="ECO:0000256" key="4">
    <source>
        <dbReference type="ARBA" id="ARBA00022448"/>
    </source>
</evidence>
<keyword evidence="9" id="KW-0342">GTP-binding</keyword>
<dbReference type="InterPro" id="IPR000897">
    <property type="entry name" value="SRP54_GTPase_dom"/>
</dbReference>
<evidence type="ECO:0000256" key="10">
    <source>
        <dbReference type="ARBA" id="ARBA00023136"/>
    </source>
</evidence>
<dbReference type="Proteomes" id="UP000605201">
    <property type="component" value="Unassembled WGS sequence"/>
</dbReference>
<keyword evidence="8" id="KW-0653">Protein transport</keyword>
<comment type="function">
    <text evidence="12">Necessary for flagellar biosynthesis. May be involved in translocation of the flagellum.</text>
</comment>
<dbReference type="GO" id="GO:0005525">
    <property type="term" value="F:GTP binding"/>
    <property type="evidence" value="ECO:0007669"/>
    <property type="project" value="UniProtKB-KW"/>
</dbReference>
<comment type="caution">
    <text evidence="16">The sequence shown here is derived from an EMBL/GenBank/DDBJ whole genome shotgun (WGS) entry which is preliminary data.</text>
</comment>
<dbReference type="InterPro" id="IPR003593">
    <property type="entry name" value="AAA+_ATPase"/>
</dbReference>
<dbReference type="InterPro" id="IPR027417">
    <property type="entry name" value="P-loop_NTPase"/>
</dbReference>
<keyword evidence="7" id="KW-1005">Bacterial flagellum biogenesis</keyword>
<dbReference type="FunFam" id="3.40.50.300:FF:000695">
    <property type="entry name" value="Flagellar biosynthesis regulator FlhF"/>
    <property type="match status" value="1"/>
</dbReference>
<feature type="domain" description="SRP54-type proteins GTP-binding" evidence="15">
    <location>
        <begin position="157"/>
        <end position="348"/>
    </location>
</feature>
<dbReference type="SMART" id="SM00962">
    <property type="entry name" value="SRP54"/>
    <property type="match status" value="1"/>
</dbReference>
<dbReference type="CDD" id="cd17873">
    <property type="entry name" value="FlhF"/>
    <property type="match status" value="1"/>
</dbReference>
<evidence type="ECO:0000256" key="8">
    <source>
        <dbReference type="ARBA" id="ARBA00022927"/>
    </source>
</evidence>
<keyword evidence="11" id="KW-1006">Bacterial flagellum protein export</keyword>
<dbReference type="Pfam" id="PF00448">
    <property type="entry name" value="SRP54"/>
    <property type="match status" value="1"/>
</dbReference>
<dbReference type="AlphaFoldDB" id="A0A8J6NSF1"/>
<evidence type="ECO:0000256" key="3">
    <source>
        <dbReference type="ARBA" id="ARBA00014919"/>
    </source>
</evidence>
<evidence type="ECO:0000256" key="13">
    <source>
        <dbReference type="ARBA" id="ARBA00030866"/>
    </source>
</evidence>